<keyword evidence="1" id="KW-0328">Glycosyltransferase</keyword>
<evidence type="ECO:0000313" key="2">
    <source>
        <dbReference type="Proteomes" id="UP000829398"/>
    </source>
</evidence>
<protein>
    <submittedName>
        <fullName evidence="1">Galactinol--sucrose galactosyltransferase 4</fullName>
    </submittedName>
</protein>
<organism evidence="1 2">
    <name type="scientific">Citrus sinensis</name>
    <name type="common">Sweet orange</name>
    <name type="synonym">Citrus aurantium var. sinensis</name>
    <dbReference type="NCBI Taxonomy" id="2711"/>
    <lineage>
        <taxon>Eukaryota</taxon>
        <taxon>Viridiplantae</taxon>
        <taxon>Streptophyta</taxon>
        <taxon>Embryophyta</taxon>
        <taxon>Tracheophyta</taxon>
        <taxon>Spermatophyta</taxon>
        <taxon>Magnoliopsida</taxon>
        <taxon>eudicotyledons</taxon>
        <taxon>Gunneridae</taxon>
        <taxon>Pentapetalae</taxon>
        <taxon>rosids</taxon>
        <taxon>malvids</taxon>
        <taxon>Sapindales</taxon>
        <taxon>Rutaceae</taxon>
        <taxon>Aurantioideae</taxon>
        <taxon>Citrus</taxon>
    </lineage>
</organism>
<evidence type="ECO:0000313" key="1">
    <source>
        <dbReference type="EMBL" id="KAH9683863.1"/>
    </source>
</evidence>
<comment type="caution">
    <text evidence="1">The sequence shown here is derived from an EMBL/GenBank/DDBJ whole genome shotgun (WGS) entry which is preliminary data.</text>
</comment>
<sequence length="333" mass="37995">MEQCNDFFFLATKQVSMGRVGDDFWFQDPNGDPMGAFWLQGVHMIHCSYNSLWQGQFIQPDWDMFQSDHICAEFHAGSRAICGGPVYVSDKVGHHNFDLLRKLVLPDGTILRCQHYALPTRDCLFENPLFDAKTLLKIWNLNKFAAGWYPEEHRCRAYPQCYKSISGVISADDVEWEQKDSTAVYRNTEQFAVKSISLCNHLPFELFTISPVLRLNERAKFAPIGLENMFNSGGGGGGGGGIEFLEYASKGGLYNVKIKVKGTCKFLAYSSEKPREIILNGEDVEFDWSSNGILRFEVPWIGGGLSTVYISIYQLFPFFVFRLFFFYFGIFKH</sequence>
<keyword evidence="1" id="KW-0808">Transferase</keyword>
<name>A0ACB8IAN3_CITSI</name>
<dbReference type="Proteomes" id="UP000829398">
    <property type="component" value="Chromosome 9"/>
</dbReference>
<proteinExistence type="predicted"/>
<gene>
    <name evidence="1" type="ORF">KPL71_027827</name>
</gene>
<reference evidence="2" key="1">
    <citation type="journal article" date="2023" name="Hortic. Res.">
        <title>A chromosome-level phased genome enabling allele-level studies in sweet orange: a case study on citrus Huanglongbing tolerance.</title>
        <authorList>
            <person name="Wu B."/>
            <person name="Yu Q."/>
            <person name="Deng Z."/>
            <person name="Duan Y."/>
            <person name="Luo F."/>
            <person name="Gmitter F. Jr."/>
        </authorList>
    </citation>
    <scope>NUCLEOTIDE SEQUENCE [LARGE SCALE GENOMIC DNA]</scope>
    <source>
        <strain evidence="2">cv. Valencia</strain>
    </source>
</reference>
<keyword evidence="2" id="KW-1185">Reference proteome</keyword>
<accession>A0ACB8IAN3</accession>
<dbReference type="EMBL" id="CM039178">
    <property type="protein sequence ID" value="KAH9683863.1"/>
    <property type="molecule type" value="Genomic_DNA"/>
</dbReference>